<gene>
    <name evidence="1" type="ORF">E7272_11755</name>
</gene>
<organism evidence="1 2">
    <name type="scientific">Pseudobutyrivibrio ruminis</name>
    <dbReference type="NCBI Taxonomy" id="46206"/>
    <lineage>
        <taxon>Bacteria</taxon>
        <taxon>Bacillati</taxon>
        <taxon>Bacillota</taxon>
        <taxon>Clostridia</taxon>
        <taxon>Lachnospirales</taxon>
        <taxon>Lachnospiraceae</taxon>
        <taxon>Pseudobutyrivibrio</taxon>
    </lineage>
</organism>
<evidence type="ECO:0000313" key="2">
    <source>
        <dbReference type="Proteomes" id="UP000766246"/>
    </source>
</evidence>
<sequence length="108" mass="12218">MELSNKIIAVDFDNTLCFSSWPGLGEPNVPLIHYLKQEQSLGSKIILWTCRAGKELADATAWCETQGLTFDAVNDNLPEIIELYGHNSRKITCDVYIDDRNLRIEDCV</sequence>
<name>A0A927U8X8_9FIRM</name>
<dbReference type="InterPro" id="IPR016769">
    <property type="entry name" value="Phage_SP01_Orf1"/>
</dbReference>
<dbReference type="Gene3D" id="3.40.50.1000">
    <property type="entry name" value="HAD superfamily/HAD-like"/>
    <property type="match status" value="1"/>
</dbReference>
<evidence type="ECO:0008006" key="3">
    <source>
        <dbReference type="Google" id="ProtNLM"/>
    </source>
</evidence>
<dbReference type="Proteomes" id="UP000766246">
    <property type="component" value="Unassembled WGS sequence"/>
</dbReference>
<dbReference type="EMBL" id="SVER01000035">
    <property type="protein sequence ID" value="MBE5920499.1"/>
    <property type="molecule type" value="Genomic_DNA"/>
</dbReference>
<reference evidence="1" key="1">
    <citation type="submission" date="2019-04" db="EMBL/GenBank/DDBJ databases">
        <title>Evolution of Biomass-Degrading Anaerobic Consortia Revealed by Metagenomics.</title>
        <authorList>
            <person name="Peng X."/>
        </authorList>
    </citation>
    <scope>NUCLEOTIDE SEQUENCE</scope>
    <source>
        <strain evidence="1">SIG311</strain>
    </source>
</reference>
<dbReference type="SUPFAM" id="SSF56784">
    <property type="entry name" value="HAD-like"/>
    <property type="match status" value="1"/>
</dbReference>
<evidence type="ECO:0000313" key="1">
    <source>
        <dbReference type="EMBL" id="MBE5920499.1"/>
    </source>
</evidence>
<proteinExistence type="predicted"/>
<protein>
    <recommendedName>
        <fullName evidence="3">Hydrolase</fullName>
    </recommendedName>
</protein>
<comment type="caution">
    <text evidence="1">The sequence shown here is derived from an EMBL/GenBank/DDBJ whole genome shotgun (WGS) entry which is preliminary data.</text>
</comment>
<dbReference type="InterPro" id="IPR036412">
    <property type="entry name" value="HAD-like_sf"/>
</dbReference>
<accession>A0A927U8X8</accession>
<dbReference type="InterPro" id="IPR023214">
    <property type="entry name" value="HAD_sf"/>
</dbReference>
<dbReference type="AlphaFoldDB" id="A0A927U8X8"/>
<dbReference type="PIRSF" id="PIRSF020079">
    <property type="entry name" value="UCP020079"/>
    <property type="match status" value="1"/>
</dbReference>